<feature type="transmembrane region" description="Helical" evidence="8">
    <location>
        <begin position="401"/>
        <end position="422"/>
    </location>
</feature>
<feature type="transmembrane region" description="Helical" evidence="8">
    <location>
        <begin position="461"/>
        <end position="478"/>
    </location>
</feature>
<evidence type="ECO:0000256" key="6">
    <source>
        <dbReference type="ARBA" id="ARBA00023136"/>
    </source>
</evidence>
<organism evidence="10 11">
    <name type="scientific">Clostridium cadaveris</name>
    <dbReference type="NCBI Taxonomy" id="1529"/>
    <lineage>
        <taxon>Bacteria</taxon>
        <taxon>Bacillati</taxon>
        <taxon>Bacillota</taxon>
        <taxon>Clostridia</taxon>
        <taxon>Eubacteriales</taxon>
        <taxon>Clostridiaceae</taxon>
        <taxon>Clostridium</taxon>
    </lineage>
</organism>
<evidence type="ECO:0000256" key="1">
    <source>
        <dbReference type="ARBA" id="ARBA00004651"/>
    </source>
</evidence>
<evidence type="ECO:0000256" key="7">
    <source>
        <dbReference type="PIRNR" id="PIRNR016636"/>
    </source>
</evidence>
<keyword evidence="4 8" id="KW-0812">Transmembrane</keyword>
<feature type="transmembrane region" description="Helical" evidence="8">
    <location>
        <begin position="139"/>
        <end position="160"/>
    </location>
</feature>
<dbReference type="PIRSF" id="PIRSF500217">
    <property type="entry name" value="AlgI"/>
    <property type="match status" value="1"/>
</dbReference>
<dbReference type="GO" id="GO:0005886">
    <property type="term" value="C:plasma membrane"/>
    <property type="evidence" value="ECO:0007669"/>
    <property type="project" value="UniProtKB-SubCell"/>
</dbReference>
<dbReference type="InterPro" id="IPR024194">
    <property type="entry name" value="Ac/AlaTfrase_AlgI/DltB"/>
</dbReference>
<dbReference type="InterPro" id="IPR004299">
    <property type="entry name" value="MBOAT_fam"/>
</dbReference>
<feature type="transmembrane region" description="Helical" evidence="8">
    <location>
        <begin position="364"/>
        <end position="380"/>
    </location>
</feature>
<evidence type="ECO:0000256" key="5">
    <source>
        <dbReference type="ARBA" id="ARBA00022989"/>
    </source>
</evidence>
<feature type="transmembrane region" description="Helical" evidence="8">
    <location>
        <begin position="96"/>
        <end position="119"/>
    </location>
</feature>
<evidence type="ECO:0000313" key="11">
    <source>
        <dbReference type="Proteomes" id="UP000182135"/>
    </source>
</evidence>
<dbReference type="OrthoDB" id="9805788at2"/>
<feature type="transmembrane region" description="Helical" evidence="8">
    <location>
        <begin position="339"/>
        <end position="358"/>
    </location>
</feature>
<proteinExistence type="inferred from homology"/>
<dbReference type="Proteomes" id="UP000246114">
    <property type="component" value="Unassembled WGS sequence"/>
</dbReference>
<keyword evidence="3 7" id="KW-1003">Cell membrane</keyword>
<name>A0A1I2Q772_9CLOT</name>
<reference evidence="9 12" key="2">
    <citation type="submission" date="2018-03" db="EMBL/GenBank/DDBJ databases">
        <title>The uncultured portion of the human microbiome is neutrally assembled.</title>
        <authorList>
            <person name="Jeraldo P."/>
            <person name="Boardman L."/>
            <person name="White B.A."/>
            <person name="Nelson H."/>
            <person name="Goldenfeld N."/>
            <person name="Chia N."/>
        </authorList>
    </citation>
    <scope>NUCLEOTIDE SEQUENCE [LARGE SCALE GENOMIC DNA]</scope>
    <source>
        <strain evidence="9">CIM:MAG 903</strain>
    </source>
</reference>
<dbReference type="GO" id="GO:0042121">
    <property type="term" value="P:alginic acid biosynthetic process"/>
    <property type="evidence" value="ECO:0007669"/>
    <property type="project" value="InterPro"/>
</dbReference>
<sequence>MNYISFVYLIVFIPLVLLAYKIMPKRYRGLVLLLASYAFFFMVSKKLVVYLMLSTVSIYFIGICLSSCKKNYLEKEKNADDIKKLKIAFTKRKRRILLIGIVFNIGILVVLKYFNFIASNINPILNLLSSPSLLPELKFALPIGISFYTLQAVSYIVDVYQEKIEADKKLPRLALFMSFFPIIMEGPICRYSDIAEDLYRGEPLKYENVTFGSQRVLWGLFKNIVIADRLNLIVKTIFDNYEKYGGIVVILGAVCYTFQLYMNFSGTIDITIGISEIFGIKIPENFRQPFFSKTAAEFWQRWHITLGTWFKDYIFYPISLTKFVKKLGKKTRKKFGKHIGQVIPSMIALFAVWLSNGLWHGDRWSYIFFGMYYFVLILLGKIVEPLNHKVLAYLKIDKHNIFYRCIQTIKMLIIVFTGELFFRANGLKAGLSMFKSIFTKFSWSDVTDGTILNLGISYKDFGVLLAALIVVFIVGIYNERGVSIRKKISNWNIFFRWSFYYAALLIVIIFGAYGEGYIPAELIYAGF</sequence>
<evidence type="ECO:0000256" key="8">
    <source>
        <dbReference type="SAM" id="Phobius"/>
    </source>
</evidence>
<evidence type="ECO:0000313" key="10">
    <source>
        <dbReference type="EMBL" id="SFG24194.1"/>
    </source>
</evidence>
<dbReference type="Proteomes" id="UP000182135">
    <property type="component" value="Unassembled WGS sequence"/>
</dbReference>
<keyword evidence="6 7" id="KW-0472">Membrane</keyword>
<gene>
    <name evidence="9" type="ORF">DBY38_12285</name>
    <name evidence="10" type="ORF">SAMN04487885_13714</name>
</gene>
<protein>
    <submittedName>
        <fullName evidence="10">D-alanyl-lipoteichoic acid acyltransferase DltB, MBOAT superfamily</fullName>
    </submittedName>
    <submittedName>
        <fullName evidence="9">MBOAT family protein</fullName>
    </submittedName>
</protein>
<dbReference type="GO" id="GO:0016746">
    <property type="term" value="F:acyltransferase activity"/>
    <property type="evidence" value="ECO:0007669"/>
    <property type="project" value="UniProtKB-KW"/>
</dbReference>
<dbReference type="Pfam" id="PF03062">
    <property type="entry name" value="MBOAT"/>
    <property type="match status" value="1"/>
</dbReference>
<dbReference type="PIRSF" id="PIRSF016636">
    <property type="entry name" value="AlgI_DltB"/>
    <property type="match status" value="1"/>
</dbReference>
<dbReference type="PANTHER" id="PTHR13285:SF18">
    <property type="entry name" value="PROTEIN-CYSTEINE N-PALMITOYLTRANSFERASE RASP"/>
    <property type="match status" value="1"/>
</dbReference>
<comment type="subcellular location">
    <subcellularLocation>
        <location evidence="1">Cell membrane</location>
        <topology evidence="1">Multi-pass membrane protein</topology>
    </subcellularLocation>
</comment>
<keyword evidence="11" id="KW-1185">Reference proteome</keyword>
<evidence type="ECO:0000256" key="4">
    <source>
        <dbReference type="ARBA" id="ARBA00022692"/>
    </source>
</evidence>
<evidence type="ECO:0000313" key="12">
    <source>
        <dbReference type="Proteomes" id="UP000246114"/>
    </source>
</evidence>
<dbReference type="AlphaFoldDB" id="A0A1I2Q772"/>
<feature type="transmembrane region" description="Helical" evidence="8">
    <location>
        <begin position="27"/>
        <end position="43"/>
    </location>
</feature>
<evidence type="ECO:0000256" key="2">
    <source>
        <dbReference type="ARBA" id="ARBA00010323"/>
    </source>
</evidence>
<evidence type="ECO:0000313" key="9">
    <source>
        <dbReference type="EMBL" id="PWL52091.1"/>
    </source>
</evidence>
<evidence type="ECO:0000256" key="3">
    <source>
        <dbReference type="ARBA" id="ARBA00022475"/>
    </source>
</evidence>
<comment type="similarity">
    <text evidence="2 7">Belongs to the membrane-bound acyltransferase family.</text>
</comment>
<feature type="transmembrane region" description="Helical" evidence="8">
    <location>
        <begin position="6"/>
        <end position="22"/>
    </location>
</feature>
<dbReference type="PANTHER" id="PTHR13285">
    <property type="entry name" value="ACYLTRANSFERASE"/>
    <property type="match status" value="1"/>
</dbReference>
<keyword evidence="7 10" id="KW-0012">Acyltransferase</keyword>
<dbReference type="EMBL" id="QAMZ01000052">
    <property type="protein sequence ID" value="PWL52091.1"/>
    <property type="molecule type" value="Genomic_DNA"/>
</dbReference>
<dbReference type="InterPro" id="IPR051085">
    <property type="entry name" value="MB_O-acyltransferase"/>
</dbReference>
<reference evidence="10 11" key="1">
    <citation type="submission" date="2016-10" db="EMBL/GenBank/DDBJ databases">
        <authorList>
            <person name="de Groot N.N."/>
        </authorList>
    </citation>
    <scope>NUCLEOTIDE SEQUENCE [LARGE SCALE GENOMIC DNA]</scope>
    <source>
        <strain evidence="10 11">NLAE-zl-G419</strain>
    </source>
</reference>
<dbReference type="eggNOG" id="COG1696">
    <property type="taxonomic scope" value="Bacteria"/>
</dbReference>
<dbReference type="EMBL" id="FOOE01000037">
    <property type="protein sequence ID" value="SFG24194.1"/>
    <property type="molecule type" value="Genomic_DNA"/>
</dbReference>
<dbReference type="STRING" id="1529.SAMN04487885_13714"/>
<feature type="transmembrane region" description="Helical" evidence="8">
    <location>
        <begin position="49"/>
        <end position="68"/>
    </location>
</feature>
<accession>A0A1I2Q772</accession>
<dbReference type="RefSeq" id="WP_027639262.1">
    <property type="nucleotide sequence ID" value="NZ_BAAACD010000004.1"/>
</dbReference>
<feature type="transmembrane region" description="Helical" evidence="8">
    <location>
        <begin position="499"/>
        <end position="518"/>
    </location>
</feature>
<dbReference type="InterPro" id="IPR028362">
    <property type="entry name" value="AlgI"/>
</dbReference>
<keyword evidence="5 8" id="KW-1133">Transmembrane helix</keyword>
<keyword evidence="7 10" id="KW-0808">Transferase</keyword>